<keyword evidence="4" id="KW-1133">Transmembrane helix</keyword>
<keyword evidence="5" id="KW-0732">Signal</keyword>
<evidence type="ECO:0000256" key="2">
    <source>
        <dbReference type="ARBA" id="ARBA00022741"/>
    </source>
</evidence>
<feature type="chain" id="PRO_5027888055" description="Disease resistance N-terminal domain-containing protein" evidence="5">
    <location>
        <begin position="19"/>
        <end position="380"/>
    </location>
</feature>
<feature type="transmembrane region" description="Helical" evidence="4">
    <location>
        <begin position="300"/>
        <end position="319"/>
    </location>
</feature>
<feature type="transmembrane region" description="Helical" evidence="4">
    <location>
        <begin position="246"/>
        <end position="265"/>
    </location>
</feature>
<dbReference type="Gene3D" id="1.20.5.4130">
    <property type="match status" value="1"/>
</dbReference>
<keyword evidence="4" id="KW-0472">Membrane</keyword>
<name>A0A7C9DBY4_OPUST</name>
<dbReference type="PANTHER" id="PTHR48473:SF1">
    <property type="entry name" value="TIR DOMAIN-CONTAINING PROTEIN"/>
    <property type="match status" value="1"/>
</dbReference>
<dbReference type="GO" id="GO:0000166">
    <property type="term" value="F:nucleotide binding"/>
    <property type="evidence" value="ECO:0007669"/>
    <property type="project" value="UniProtKB-KW"/>
</dbReference>
<keyword evidence="3" id="KW-0611">Plant defense</keyword>
<proteinExistence type="predicted"/>
<accession>A0A7C9DBY4</accession>
<keyword evidence="1" id="KW-0677">Repeat</keyword>
<evidence type="ECO:0000256" key="1">
    <source>
        <dbReference type="ARBA" id="ARBA00022737"/>
    </source>
</evidence>
<evidence type="ECO:0000256" key="4">
    <source>
        <dbReference type="SAM" id="Phobius"/>
    </source>
</evidence>
<keyword evidence="4" id="KW-0812">Transmembrane</keyword>
<dbReference type="EMBL" id="GISG01096522">
    <property type="protein sequence ID" value="MBA4635705.1"/>
    <property type="molecule type" value="Transcribed_RNA"/>
</dbReference>
<reference evidence="7" key="1">
    <citation type="journal article" date="2013" name="J. Plant Res.">
        <title>Effect of fungi and light on seed germination of three Opuntia species from semiarid lands of central Mexico.</title>
        <authorList>
            <person name="Delgado-Sanchez P."/>
            <person name="Jimenez-Bremont J.F."/>
            <person name="Guerrero-Gonzalez Mde L."/>
            <person name="Flores J."/>
        </authorList>
    </citation>
    <scope>NUCLEOTIDE SEQUENCE</scope>
    <source>
        <tissue evidence="7">Cladode</tissue>
    </source>
</reference>
<reference evidence="7" key="2">
    <citation type="submission" date="2020-07" db="EMBL/GenBank/DDBJ databases">
        <authorList>
            <person name="Vera ALvarez R."/>
            <person name="Arias-Moreno D.M."/>
            <person name="Jimenez-Jacinto V."/>
            <person name="Jimenez-Bremont J.F."/>
            <person name="Swaminathan K."/>
            <person name="Moose S.P."/>
            <person name="Guerrero-Gonzalez M.L."/>
            <person name="Marino-Ramirez L."/>
            <person name="Landsman D."/>
            <person name="Rodriguez-Kessler M."/>
            <person name="Delgado-Sanchez P."/>
        </authorList>
    </citation>
    <scope>NUCLEOTIDE SEQUENCE</scope>
    <source>
        <tissue evidence="7">Cladode</tissue>
    </source>
</reference>
<protein>
    <recommendedName>
        <fullName evidence="6">Disease resistance N-terminal domain-containing protein</fullName>
    </recommendedName>
</protein>
<feature type="transmembrane region" description="Helical" evidence="4">
    <location>
        <begin position="326"/>
        <end position="346"/>
    </location>
</feature>
<evidence type="ECO:0000259" key="6">
    <source>
        <dbReference type="Pfam" id="PF18052"/>
    </source>
</evidence>
<keyword evidence="2" id="KW-0547">Nucleotide-binding</keyword>
<sequence length="380" mass="42795">MAIVDFVTLLSAVQSLLASLQSSELKGFCFSYGYKSELENLEHTVNIIKAVLLDAESMQVELELSNQSQRWIKELKDVVYDADDFFDEFVTLAKRHQHKLIRGSNVSKRVQNLFSRFKSLAIAHRMSKVAKEIRERLDAVVSNRSQFDIELDSQRIHRLGPGEETSDGAHTAIEVEDDLDRIIDRPLLGPNVQPDEAHLNANNETLSKTPRGKASLKWVFIVLNVVFEVCQAALSQEAGQGKISRPIYLTLSIITSCLCLIMSLVEAYCEGRRSEVVWQKRGGCCWFYHPGEQGRLFGRFSLYFGIICSMVQLIINLIAKFIRKDFLKFDYVPLLLSVGYMLAAFIESQGKTTSVTANCEHHGRRSPTGVCPGCKAEHSV</sequence>
<dbReference type="AlphaFoldDB" id="A0A7C9DBY4"/>
<organism evidence="7">
    <name type="scientific">Opuntia streptacantha</name>
    <name type="common">Prickly pear cactus</name>
    <name type="synonym">Opuntia cardona</name>
    <dbReference type="NCBI Taxonomy" id="393608"/>
    <lineage>
        <taxon>Eukaryota</taxon>
        <taxon>Viridiplantae</taxon>
        <taxon>Streptophyta</taxon>
        <taxon>Embryophyta</taxon>
        <taxon>Tracheophyta</taxon>
        <taxon>Spermatophyta</taxon>
        <taxon>Magnoliopsida</taxon>
        <taxon>eudicotyledons</taxon>
        <taxon>Gunneridae</taxon>
        <taxon>Pentapetalae</taxon>
        <taxon>Caryophyllales</taxon>
        <taxon>Cactineae</taxon>
        <taxon>Cactaceae</taxon>
        <taxon>Opuntioideae</taxon>
        <taxon>Opuntia</taxon>
    </lineage>
</organism>
<dbReference type="InterPro" id="IPR041118">
    <property type="entry name" value="Rx_N"/>
</dbReference>
<dbReference type="GO" id="GO:0006952">
    <property type="term" value="P:defense response"/>
    <property type="evidence" value="ECO:0007669"/>
    <property type="project" value="UniProtKB-KW"/>
</dbReference>
<evidence type="ECO:0000256" key="5">
    <source>
        <dbReference type="SAM" id="SignalP"/>
    </source>
</evidence>
<dbReference type="PANTHER" id="PTHR48473">
    <property type="entry name" value="TIR DOMAIN-CONTAINING PROTEIN"/>
    <property type="match status" value="1"/>
</dbReference>
<feature type="signal peptide" evidence="5">
    <location>
        <begin position="1"/>
        <end position="18"/>
    </location>
</feature>
<evidence type="ECO:0000256" key="3">
    <source>
        <dbReference type="ARBA" id="ARBA00022821"/>
    </source>
</evidence>
<dbReference type="Pfam" id="PF18052">
    <property type="entry name" value="Rx_N"/>
    <property type="match status" value="1"/>
</dbReference>
<evidence type="ECO:0000313" key="7">
    <source>
        <dbReference type="EMBL" id="MBA4635705.1"/>
    </source>
</evidence>
<feature type="domain" description="Disease resistance N-terminal" evidence="6">
    <location>
        <begin position="12"/>
        <end position="104"/>
    </location>
</feature>